<accession>A0A1I2K3I3</accession>
<dbReference type="AlphaFoldDB" id="A0A1I2K3I3"/>
<dbReference type="RefSeq" id="WP_093920944.1">
    <property type="nucleotide sequence ID" value="NZ_FONW01000010.1"/>
</dbReference>
<proteinExistence type="predicted"/>
<reference evidence="1 2" key="1">
    <citation type="submission" date="2016-10" db="EMBL/GenBank/DDBJ databases">
        <authorList>
            <person name="de Groot N.N."/>
        </authorList>
    </citation>
    <scope>NUCLEOTIDE SEQUENCE [LARGE SCALE GENOMIC DNA]</scope>
    <source>
        <strain evidence="1 2">CGMCC 1.9156</strain>
    </source>
</reference>
<name>A0A1I2K3I3_9BACT</name>
<dbReference type="EMBL" id="FONW01000010">
    <property type="protein sequence ID" value="SFF59757.1"/>
    <property type="molecule type" value="Genomic_DNA"/>
</dbReference>
<gene>
    <name evidence="1" type="ORF">SAMN05216283_11078</name>
</gene>
<evidence type="ECO:0000313" key="1">
    <source>
        <dbReference type="EMBL" id="SFF59757.1"/>
    </source>
</evidence>
<dbReference type="STRING" id="655355.SAMN05216283_11078"/>
<organism evidence="1 2">
    <name type="scientific">Sunxiuqinia elliptica</name>
    <dbReference type="NCBI Taxonomy" id="655355"/>
    <lineage>
        <taxon>Bacteria</taxon>
        <taxon>Pseudomonadati</taxon>
        <taxon>Bacteroidota</taxon>
        <taxon>Bacteroidia</taxon>
        <taxon>Marinilabiliales</taxon>
        <taxon>Prolixibacteraceae</taxon>
        <taxon>Sunxiuqinia</taxon>
    </lineage>
</organism>
<sequence length="61" mass="7173">MQKTKSRNIEEATQRVRDRIPLEELRHTAKYNDLSPENYKRLIKSAETIALLILSAYISKK</sequence>
<evidence type="ECO:0000313" key="2">
    <source>
        <dbReference type="Proteomes" id="UP000198964"/>
    </source>
</evidence>
<dbReference type="Proteomes" id="UP000198964">
    <property type="component" value="Unassembled WGS sequence"/>
</dbReference>
<protein>
    <recommendedName>
        <fullName evidence="3">Four helix bundle protein</fullName>
    </recommendedName>
</protein>
<keyword evidence="2" id="KW-1185">Reference proteome</keyword>
<evidence type="ECO:0008006" key="3">
    <source>
        <dbReference type="Google" id="ProtNLM"/>
    </source>
</evidence>